<dbReference type="GO" id="GO:0070492">
    <property type="term" value="F:oligosaccharide binding"/>
    <property type="evidence" value="ECO:0007669"/>
    <property type="project" value="TreeGrafter"/>
</dbReference>
<evidence type="ECO:0000259" key="5">
    <source>
        <dbReference type="Pfam" id="PF00704"/>
    </source>
</evidence>
<gene>
    <name evidence="6" type="ORF">CXG81DRAFT_24476</name>
</gene>
<dbReference type="Gene3D" id="3.10.50.10">
    <property type="match status" value="1"/>
</dbReference>
<comment type="similarity">
    <text evidence="1">Belongs to the glycosyl hydrolase 18 family.</text>
</comment>
<dbReference type="PANTHER" id="PTHR46066:SF2">
    <property type="entry name" value="CHITINASE DOMAIN-CONTAINING PROTEIN 1"/>
    <property type="match status" value="1"/>
</dbReference>
<keyword evidence="4" id="KW-0472">Membrane</keyword>
<feature type="transmembrane region" description="Helical" evidence="4">
    <location>
        <begin position="60"/>
        <end position="79"/>
    </location>
</feature>
<dbReference type="SUPFAM" id="SSF51445">
    <property type="entry name" value="(Trans)glycosidases"/>
    <property type="match status" value="1"/>
</dbReference>
<feature type="compositionally biased region" description="Low complexity" evidence="3">
    <location>
        <begin position="43"/>
        <end position="53"/>
    </location>
</feature>
<proteinExistence type="inferred from homology"/>
<feature type="domain" description="GH18" evidence="5">
    <location>
        <begin position="262"/>
        <end position="532"/>
    </location>
</feature>
<sequence>MAPPRQRPTGRTQDGDDHADTGAASPPPTTPPSARPRLKTSKPPAAARPSPAAAAARRPLGSLVVGGVAVLLLALSLLASQRWRHGAFRLGSHVPSVYERGLVTETPAVRAILQEHARTTWQRAAAPAAPEPSASGTATLVYVTPWNRRGSDVALRLAARRRRRPLEAADAHNATLLVAPTWFSVFSADAAQQRPEQDARLRATDRWSASRAYLATGFQDIDAGWVRTLQTPPAPARVVPRVLLTLASHHDLARLTANRDGAADDLAQLLATIVADHGFDGLVVEAPGCVVTFLNPLLAALRKRLHAQLYGSTKLIVVVVPALAAGSEATEDHEAALFIKPNEAAQAGAALASVPADFFAVMTYDYMPPWAWTMPPGAGPAGGGHVSGGGMPNAPRAWVEASLAHLLDDGQLAPSRVLLGMNLYGAAYPALEPAIVFREPLVGAAYLDMIARAPAGPLPPPPDASPDAAPISAEDAAGRLIWDARAEEHVMLIARADGTPYAVWYPTLYSLAQRMARVRAWGVGVALWEIGQGLDYFYEIVG</sequence>
<feature type="region of interest" description="Disordered" evidence="3">
    <location>
        <begin position="1"/>
        <end position="53"/>
    </location>
</feature>
<keyword evidence="4" id="KW-1133">Transmembrane helix</keyword>
<name>A0A4P9XBU5_9FUNG</name>
<evidence type="ECO:0000256" key="3">
    <source>
        <dbReference type="SAM" id="MobiDB-lite"/>
    </source>
</evidence>
<protein>
    <recommendedName>
        <fullName evidence="2">Chitinase domain-containing protein 1</fullName>
    </recommendedName>
</protein>
<keyword evidence="4" id="KW-0812">Transmembrane</keyword>
<evidence type="ECO:0000313" key="6">
    <source>
        <dbReference type="EMBL" id="RKP02876.1"/>
    </source>
</evidence>
<organism evidence="6 7">
    <name type="scientific">Caulochytrium protostelioides</name>
    <dbReference type="NCBI Taxonomy" id="1555241"/>
    <lineage>
        <taxon>Eukaryota</taxon>
        <taxon>Fungi</taxon>
        <taxon>Fungi incertae sedis</taxon>
        <taxon>Chytridiomycota</taxon>
        <taxon>Chytridiomycota incertae sedis</taxon>
        <taxon>Chytridiomycetes</taxon>
        <taxon>Caulochytriales</taxon>
        <taxon>Caulochytriaceae</taxon>
        <taxon>Caulochytrium</taxon>
    </lineage>
</organism>
<dbReference type="STRING" id="1555241.A0A4P9XBU5"/>
<dbReference type="Gene3D" id="3.20.20.80">
    <property type="entry name" value="Glycosidases"/>
    <property type="match status" value="1"/>
</dbReference>
<accession>A0A4P9XBU5</accession>
<dbReference type="AlphaFoldDB" id="A0A4P9XBU5"/>
<dbReference type="OrthoDB" id="10254444at2759"/>
<evidence type="ECO:0000313" key="7">
    <source>
        <dbReference type="Proteomes" id="UP000274922"/>
    </source>
</evidence>
<feature type="compositionally biased region" description="Pro residues" evidence="3">
    <location>
        <begin position="25"/>
        <end position="34"/>
    </location>
</feature>
<dbReference type="InterPro" id="IPR017853">
    <property type="entry name" value="GH"/>
</dbReference>
<dbReference type="InterPro" id="IPR029070">
    <property type="entry name" value="Chitinase_insertion_sf"/>
</dbReference>
<dbReference type="Proteomes" id="UP000274922">
    <property type="component" value="Unassembled WGS sequence"/>
</dbReference>
<dbReference type="Pfam" id="PF00704">
    <property type="entry name" value="Glyco_hydro_18"/>
    <property type="match status" value="1"/>
</dbReference>
<dbReference type="PANTHER" id="PTHR46066">
    <property type="entry name" value="CHITINASE DOMAIN-CONTAINING PROTEIN 1 FAMILY MEMBER"/>
    <property type="match status" value="1"/>
</dbReference>
<dbReference type="InterPro" id="IPR001223">
    <property type="entry name" value="Glyco_hydro18_cat"/>
</dbReference>
<dbReference type="GO" id="GO:0012505">
    <property type="term" value="C:endomembrane system"/>
    <property type="evidence" value="ECO:0007669"/>
    <property type="project" value="TreeGrafter"/>
</dbReference>
<dbReference type="EMBL" id="ML014133">
    <property type="protein sequence ID" value="RKP02876.1"/>
    <property type="molecule type" value="Genomic_DNA"/>
</dbReference>
<evidence type="ECO:0000256" key="2">
    <source>
        <dbReference type="ARBA" id="ARBA00040976"/>
    </source>
</evidence>
<evidence type="ECO:0000256" key="1">
    <source>
        <dbReference type="ARBA" id="ARBA00009336"/>
    </source>
</evidence>
<dbReference type="GO" id="GO:0005975">
    <property type="term" value="P:carbohydrate metabolic process"/>
    <property type="evidence" value="ECO:0007669"/>
    <property type="project" value="InterPro"/>
</dbReference>
<reference evidence="7" key="1">
    <citation type="journal article" date="2018" name="Nat. Microbiol.">
        <title>Leveraging single-cell genomics to expand the fungal tree of life.</title>
        <authorList>
            <person name="Ahrendt S.R."/>
            <person name="Quandt C.A."/>
            <person name="Ciobanu D."/>
            <person name="Clum A."/>
            <person name="Salamov A."/>
            <person name="Andreopoulos B."/>
            <person name="Cheng J.F."/>
            <person name="Woyke T."/>
            <person name="Pelin A."/>
            <person name="Henrissat B."/>
            <person name="Reynolds N.K."/>
            <person name="Benny G.L."/>
            <person name="Smith M.E."/>
            <person name="James T.Y."/>
            <person name="Grigoriev I.V."/>
        </authorList>
    </citation>
    <scope>NUCLEOTIDE SEQUENCE [LARGE SCALE GENOMIC DNA]</scope>
    <source>
        <strain evidence="7">ATCC 52028</strain>
    </source>
</reference>
<keyword evidence="7" id="KW-1185">Reference proteome</keyword>
<evidence type="ECO:0000256" key="4">
    <source>
        <dbReference type="SAM" id="Phobius"/>
    </source>
</evidence>